<reference evidence="2" key="1">
    <citation type="journal article" date="2019" name="Int. J. Syst. Evol. Microbiol.">
        <title>The Global Catalogue of Microorganisms (GCM) 10K type strain sequencing project: providing services to taxonomists for standard genome sequencing and annotation.</title>
        <authorList>
            <consortium name="The Broad Institute Genomics Platform"/>
            <consortium name="The Broad Institute Genome Sequencing Center for Infectious Disease"/>
            <person name="Wu L."/>
            <person name="Ma J."/>
        </authorList>
    </citation>
    <scope>NUCLEOTIDE SEQUENCE [LARGE SCALE GENOMIC DNA]</scope>
    <source>
        <strain evidence="2">JCM 17841</strain>
    </source>
</reference>
<evidence type="ECO:0000313" key="1">
    <source>
        <dbReference type="EMBL" id="GAA4504525.1"/>
    </source>
</evidence>
<dbReference type="PANTHER" id="PTHR37827:SF1">
    <property type="entry name" value="HNH DOMAIN-CONTAINING PROTEIN"/>
    <property type="match status" value="1"/>
</dbReference>
<accession>A0ABP8QJL3</accession>
<sequence>MTRRQQLAQAAAEATARAQQSNEMRCGLCERAVQHTTRHHLVPREEGGRYSATVDLCQPCHSSVHRFLTNRALARQYHTVDALRAADELQSYLNWIRKNKVEKIRNRRAGNG</sequence>
<dbReference type="Proteomes" id="UP001501243">
    <property type="component" value="Unassembled WGS sequence"/>
</dbReference>
<dbReference type="Gene3D" id="1.10.30.50">
    <property type="match status" value="1"/>
</dbReference>
<keyword evidence="2" id="KW-1185">Reference proteome</keyword>
<proteinExistence type="predicted"/>
<gene>
    <name evidence="1" type="primary">hlpB</name>
    <name evidence="1" type="ORF">GCM10023172_30840</name>
</gene>
<evidence type="ECO:0000313" key="2">
    <source>
        <dbReference type="Proteomes" id="UP001501243"/>
    </source>
</evidence>
<name>A0ABP8QJL3_9BACT</name>
<organism evidence="1 2">
    <name type="scientific">Hymenobacter ginsengisoli</name>
    <dbReference type="NCBI Taxonomy" id="1051626"/>
    <lineage>
        <taxon>Bacteria</taxon>
        <taxon>Pseudomonadati</taxon>
        <taxon>Bacteroidota</taxon>
        <taxon>Cytophagia</taxon>
        <taxon>Cytophagales</taxon>
        <taxon>Hymenobacteraceae</taxon>
        <taxon>Hymenobacter</taxon>
    </lineage>
</organism>
<dbReference type="PANTHER" id="PTHR37827">
    <property type="entry name" value="TUDOR DOMAIN-CONTAINING PROTEIN"/>
    <property type="match status" value="1"/>
</dbReference>
<protein>
    <submittedName>
        <fullName evidence="1">HNH nuclease-like protein HlpB</fullName>
    </submittedName>
</protein>
<comment type="caution">
    <text evidence="1">The sequence shown here is derived from an EMBL/GenBank/DDBJ whole genome shotgun (WGS) entry which is preliminary data.</text>
</comment>
<dbReference type="EMBL" id="BAABGQ010000008">
    <property type="protein sequence ID" value="GAA4504525.1"/>
    <property type="molecule type" value="Genomic_DNA"/>
</dbReference>
<dbReference type="RefSeq" id="WP_236018733.1">
    <property type="nucleotide sequence ID" value="NZ_BAABGQ010000008.1"/>
</dbReference>